<dbReference type="InterPro" id="IPR015797">
    <property type="entry name" value="NUDIX_hydrolase-like_dom_sf"/>
</dbReference>
<sequence length="618" mass="70203">MTETKMQLVDWLDDLCVRFIINLPQEELESVERICFQVEEAQWFYEDFIRPLDPTLPSMNLKKFCLLIFQHCPLLSEFSSYHHTQAYSEFLAYKTRVPVRGAIMLNDDMDHAVLVKGWKKGAKWSFPRGKINKDEKDLDCAIREVYEETGFDIKEAGLVGDESDMKYIEVSMREQHMRLYVFRGVPMDTYFEPRTRKEISKISWYKLSELPTLKRNRQQQYQQGNGEDMLKDNMFYMVAPFLGPLRHWIKQQRKLDRQQAERDIFLAPPPVATETDLEETEVDDDKIESTVDDDRIGNHTADEGLPLSEAAPKEENLTQLLANLGRSHRASDNLPEVSLYSETTPDPAAELKRLLSVGRSMSAEQPAPLNRQKEQNPLLAMLQGSSGPRAQQSNPPITPFEQINNQPTQPKSPHHHHPRPISFASMAPPPTFPFPPGRSTQPTPTNSRRPLSEYQPQQHQNGFHPQYPQTYRPENVPQPVFSSSHAPNIPSFDQEAPRPYQRTGDPQFAQAPQFPGLHGPAIPPASKLPPPKLTAHSLTLLNAFKSSNKPTLSTPNNPISEQFADLFNSTNASQASQRSHIPEAVSPTSRQSPFEISSVQSPRAVFSGQSPRQLAQTL</sequence>
<dbReference type="GO" id="GO:0003723">
    <property type="term" value="F:RNA binding"/>
    <property type="evidence" value="ECO:0007669"/>
    <property type="project" value="UniProtKB-KW"/>
</dbReference>
<feature type="domain" description="Nudix hydrolase" evidence="10">
    <location>
        <begin position="95"/>
        <end position="227"/>
    </location>
</feature>
<evidence type="ECO:0000256" key="5">
    <source>
        <dbReference type="ARBA" id="ARBA00022723"/>
    </source>
</evidence>
<evidence type="ECO:0000313" key="11">
    <source>
        <dbReference type="EMBL" id="OCL11848.1"/>
    </source>
</evidence>
<dbReference type="SUPFAM" id="SSF55811">
    <property type="entry name" value="Nudix"/>
    <property type="match status" value="1"/>
</dbReference>
<evidence type="ECO:0000256" key="7">
    <source>
        <dbReference type="ARBA" id="ARBA00022884"/>
    </source>
</evidence>
<feature type="region of interest" description="Disordered" evidence="9">
    <location>
        <begin position="570"/>
        <end position="618"/>
    </location>
</feature>
<dbReference type="Proteomes" id="UP000250140">
    <property type="component" value="Unassembled WGS sequence"/>
</dbReference>
<dbReference type="Gene3D" id="3.90.79.10">
    <property type="entry name" value="Nucleoside Triphosphate Pyrophosphohydrolase"/>
    <property type="match status" value="1"/>
</dbReference>
<feature type="compositionally biased region" description="Polar residues" evidence="9">
    <location>
        <begin position="384"/>
        <end position="411"/>
    </location>
</feature>
<evidence type="ECO:0000256" key="1">
    <source>
        <dbReference type="ARBA" id="ARBA00001936"/>
    </source>
</evidence>
<evidence type="ECO:0000256" key="2">
    <source>
        <dbReference type="ARBA" id="ARBA00004496"/>
    </source>
</evidence>
<dbReference type="Pfam" id="PF05026">
    <property type="entry name" value="DCP2"/>
    <property type="match status" value="1"/>
</dbReference>
<dbReference type="PROSITE" id="PS00893">
    <property type="entry name" value="NUDIX_BOX"/>
    <property type="match status" value="1"/>
</dbReference>
<feature type="region of interest" description="Disordered" evidence="9">
    <location>
        <begin position="264"/>
        <end position="312"/>
    </location>
</feature>
<dbReference type="PANTHER" id="PTHR23114:SF17">
    <property type="entry name" value="M7GPPPN-MRNA HYDROLASE"/>
    <property type="match status" value="1"/>
</dbReference>
<evidence type="ECO:0000259" key="10">
    <source>
        <dbReference type="PROSITE" id="PS51462"/>
    </source>
</evidence>
<dbReference type="InterPro" id="IPR000086">
    <property type="entry name" value="NUDIX_hydrolase_dom"/>
</dbReference>
<feature type="compositionally biased region" description="Polar residues" evidence="9">
    <location>
        <begin position="438"/>
        <end position="469"/>
    </location>
</feature>
<keyword evidence="7" id="KW-0694">RNA-binding</keyword>
<feature type="compositionally biased region" description="Basic and acidic residues" evidence="9">
    <location>
        <begin position="287"/>
        <end position="302"/>
    </location>
</feature>
<comment type="cofactor">
    <cofactor evidence="1">
        <name>Mn(2+)</name>
        <dbReference type="ChEBI" id="CHEBI:29035"/>
    </cofactor>
</comment>
<feature type="region of interest" description="Disordered" evidence="9">
    <location>
        <begin position="384"/>
        <end position="504"/>
    </location>
</feature>
<dbReference type="GO" id="GO:0140933">
    <property type="term" value="F:5'-(N(7)-methylguanosine 5'-triphospho)-[mRNA] hydrolase activity"/>
    <property type="evidence" value="ECO:0007669"/>
    <property type="project" value="InterPro"/>
</dbReference>
<dbReference type="GO" id="GO:0000290">
    <property type="term" value="P:deadenylation-dependent decapping of nuclear-transcribed mRNA"/>
    <property type="evidence" value="ECO:0007669"/>
    <property type="project" value="InterPro"/>
</dbReference>
<reference evidence="11 12" key="1">
    <citation type="journal article" date="2016" name="Nat. Commun.">
        <title>Ectomycorrhizal ecology is imprinted in the genome of the dominant symbiotic fungus Cenococcum geophilum.</title>
        <authorList>
            <consortium name="DOE Joint Genome Institute"/>
            <person name="Peter M."/>
            <person name="Kohler A."/>
            <person name="Ohm R.A."/>
            <person name="Kuo A."/>
            <person name="Krutzmann J."/>
            <person name="Morin E."/>
            <person name="Arend M."/>
            <person name="Barry K.W."/>
            <person name="Binder M."/>
            <person name="Choi C."/>
            <person name="Clum A."/>
            <person name="Copeland A."/>
            <person name="Grisel N."/>
            <person name="Haridas S."/>
            <person name="Kipfer T."/>
            <person name="LaButti K."/>
            <person name="Lindquist E."/>
            <person name="Lipzen A."/>
            <person name="Maire R."/>
            <person name="Meier B."/>
            <person name="Mihaltcheva S."/>
            <person name="Molinier V."/>
            <person name="Murat C."/>
            <person name="Poggeler S."/>
            <person name="Quandt C.A."/>
            <person name="Sperisen C."/>
            <person name="Tritt A."/>
            <person name="Tisserant E."/>
            <person name="Crous P.W."/>
            <person name="Henrissat B."/>
            <person name="Nehls U."/>
            <person name="Egli S."/>
            <person name="Spatafora J.W."/>
            <person name="Grigoriev I.V."/>
            <person name="Martin F.M."/>
        </authorList>
    </citation>
    <scope>NUCLEOTIDE SEQUENCE [LARGE SCALE GENOMIC DNA]</scope>
    <source>
        <strain evidence="11 12">CBS 207.34</strain>
    </source>
</reference>
<keyword evidence="5" id="KW-0479">Metal-binding</keyword>
<evidence type="ECO:0000313" key="12">
    <source>
        <dbReference type="Proteomes" id="UP000250140"/>
    </source>
</evidence>
<organism evidence="11 12">
    <name type="scientific">Glonium stellatum</name>
    <dbReference type="NCBI Taxonomy" id="574774"/>
    <lineage>
        <taxon>Eukaryota</taxon>
        <taxon>Fungi</taxon>
        <taxon>Dikarya</taxon>
        <taxon>Ascomycota</taxon>
        <taxon>Pezizomycotina</taxon>
        <taxon>Dothideomycetes</taxon>
        <taxon>Pleosporomycetidae</taxon>
        <taxon>Gloniales</taxon>
        <taxon>Gloniaceae</taxon>
        <taxon>Glonium</taxon>
    </lineage>
</organism>
<feature type="compositionally biased region" description="Acidic residues" evidence="9">
    <location>
        <begin position="275"/>
        <end position="286"/>
    </location>
</feature>
<dbReference type="Pfam" id="PF00293">
    <property type="entry name" value="NUDIX"/>
    <property type="match status" value="1"/>
</dbReference>
<keyword evidence="6" id="KW-0378">Hydrolase</keyword>
<evidence type="ECO:0000256" key="4">
    <source>
        <dbReference type="ARBA" id="ARBA00022490"/>
    </source>
</evidence>
<accession>A0A8E2F8E0</accession>
<dbReference type="InterPro" id="IPR036189">
    <property type="entry name" value="DCP2_BoxA_sf"/>
</dbReference>
<dbReference type="EMBL" id="KV748975">
    <property type="protein sequence ID" value="OCL11848.1"/>
    <property type="molecule type" value="Genomic_DNA"/>
</dbReference>
<dbReference type="SMART" id="SM01125">
    <property type="entry name" value="DCP2"/>
    <property type="match status" value="1"/>
</dbReference>
<dbReference type="GO" id="GO:0030145">
    <property type="term" value="F:manganese ion binding"/>
    <property type="evidence" value="ECO:0007669"/>
    <property type="project" value="InterPro"/>
</dbReference>
<dbReference type="InterPro" id="IPR007722">
    <property type="entry name" value="DCP2_BoxA"/>
</dbReference>
<evidence type="ECO:0000256" key="3">
    <source>
        <dbReference type="ARBA" id="ARBA00005279"/>
    </source>
</evidence>
<keyword evidence="4" id="KW-0963">Cytoplasm</keyword>
<dbReference type="OrthoDB" id="18996at2759"/>
<dbReference type="GO" id="GO:0000184">
    <property type="term" value="P:nuclear-transcribed mRNA catabolic process, nonsense-mediated decay"/>
    <property type="evidence" value="ECO:0007669"/>
    <property type="project" value="InterPro"/>
</dbReference>
<gene>
    <name evidence="11" type="ORF">AOQ84DRAFT_386541</name>
</gene>
<feature type="compositionally biased region" description="Polar residues" evidence="9">
    <location>
        <begin position="570"/>
        <end position="579"/>
    </location>
</feature>
<name>A0A8E2F8E0_9PEZI</name>
<comment type="similarity">
    <text evidence="3">Belongs to the Nudix hydrolase family. DCP2 subfamily.</text>
</comment>
<dbReference type="CDD" id="cd03672">
    <property type="entry name" value="NUDIX_Dcp2p_Nudt20"/>
    <property type="match status" value="1"/>
</dbReference>
<keyword evidence="8" id="KW-0464">Manganese</keyword>
<dbReference type="InterPro" id="IPR020084">
    <property type="entry name" value="NUDIX_hydrolase_CS"/>
</dbReference>
<evidence type="ECO:0000256" key="6">
    <source>
        <dbReference type="ARBA" id="ARBA00022801"/>
    </source>
</evidence>
<keyword evidence="12" id="KW-1185">Reference proteome</keyword>
<feature type="compositionally biased region" description="Polar residues" evidence="9">
    <location>
        <begin position="586"/>
        <end position="618"/>
    </location>
</feature>
<dbReference type="Gene3D" id="1.10.10.1050">
    <property type="entry name" value="Dcp2, box A domain"/>
    <property type="match status" value="1"/>
</dbReference>
<comment type="subcellular location">
    <subcellularLocation>
        <location evidence="2">Cytoplasm</location>
    </subcellularLocation>
</comment>
<evidence type="ECO:0000256" key="9">
    <source>
        <dbReference type="SAM" id="MobiDB-lite"/>
    </source>
</evidence>
<protein>
    <submittedName>
        <fullName evidence="11">DCP2-domain-containing protein</fullName>
    </submittedName>
</protein>
<dbReference type="SUPFAM" id="SSF140586">
    <property type="entry name" value="Dcp2 domain-like"/>
    <property type="match status" value="1"/>
</dbReference>
<dbReference type="InterPro" id="IPR044099">
    <property type="entry name" value="Dcp2_NUDIX"/>
</dbReference>
<evidence type="ECO:0000256" key="8">
    <source>
        <dbReference type="ARBA" id="ARBA00023211"/>
    </source>
</evidence>
<dbReference type="FunFam" id="3.90.79.10:FF:000003">
    <property type="entry name" value="M7GpppN-mRNA hydrolase isoform 2"/>
    <property type="match status" value="1"/>
</dbReference>
<dbReference type="PANTHER" id="PTHR23114">
    <property type="entry name" value="M7GPPPN-MRNA HYDROLASE"/>
    <property type="match status" value="1"/>
</dbReference>
<feature type="compositionally biased region" description="Pro residues" evidence="9">
    <location>
        <begin position="427"/>
        <end position="436"/>
    </location>
</feature>
<dbReference type="FunFam" id="1.10.10.1050:FF:000003">
    <property type="entry name" value="Decapping enzyme Dcp2, putative"/>
    <property type="match status" value="1"/>
</dbReference>
<dbReference type="GO" id="GO:0000932">
    <property type="term" value="C:P-body"/>
    <property type="evidence" value="ECO:0007669"/>
    <property type="project" value="TreeGrafter"/>
</dbReference>
<dbReference type="AlphaFoldDB" id="A0A8E2F8E0"/>
<dbReference type="PROSITE" id="PS51462">
    <property type="entry name" value="NUDIX"/>
    <property type="match status" value="1"/>
</dbReference>
<proteinExistence type="inferred from homology"/>